<proteinExistence type="predicted"/>
<dbReference type="GO" id="GO:0003677">
    <property type="term" value="F:DNA binding"/>
    <property type="evidence" value="ECO:0007669"/>
    <property type="project" value="InterPro"/>
</dbReference>
<protein>
    <submittedName>
        <fullName evidence="2">Recombinase</fullName>
    </submittedName>
</protein>
<feature type="domain" description="Recombinase" evidence="1">
    <location>
        <begin position="163"/>
        <end position="203"/>
    </location>
</feature>
<organism evidence="2">
    <name type="scientific">Podoviridae sp. ctack17</name>
    <dbReference type="NCBI Taxonomy" id="2825260"/>
    <lineage>
        <taxon>Viruses</taxon>
        <taxon>Duplodnaviria</taxon>
        <taxon>Heunggongvirae</taxon>
        <taxon>Uroviricota</taxon>
        <taxon>Caudoviricetes</taxon>
    </lineage>
</organism>
<sequence>MKVIIRKDKLGQLKERIVYDDFNEYCEKNVKFIHSRVSAIFGKYRSGFDRLRLDYDDCFSIACLKLAKVWDKLDYEKSGANTFVAKVVFNELACKLRDNDRVTKVNEFGSDYSTDFILPNNGDSERENILERYTGIDDEYDFGNLQIAVDEIVSCGNQFYNVIHRIILYQLSEGKSCTEIAKYLNDHGYKSKQGKKFTRATVHLRVEYIRNKIKENNLEEEIKDLLID</sequence>
<dbReference type="InterPro" id="IPR011109">
    <property type="entry name" value="DNA_bind_recombinase_dom"/>
</dbReference>
<dbReference type="EMBL" id="BK015542">
    <property type="protein sequence ID" value="DAE12043.1"/>
    <property type="molecule type" value="Genomic_DNA"/>
</dbReference>
<evidence type="ECO:0000259" key="1">
    <source>
        <dbReference type="Pfam" id="PF07508"/>
    </source>
</evidence>
<name>A0A8S5PZV5_9CAUD</name>
<evidence type="ECO:0000313" key="2">
    <source>
        <dbReference type="EMBL" id="DAE12043.1"/>
    </source>
</evidence>
<accession>A0A8S5PZV5</accession>
<reference evidence="2" key="1">
    <citation type="journal article" date="2021" name="Proc. Natl. Acad. Sci. U.S.A.">
        <title>A Catalog of Tens of Thousands of Viruses from Human Metagenomes Reveals Hidden Associations with Chronic Diseases.</title>
        <authorList>
            <person name="Tisza M.J."/>
            <person name="Buck C.B."/>
        </authorList>
    </citation>
    <scope>NUCLEOTIDE SEQUENCE</scope>
    <source>
        <strain evidence="2">Ctack17</strain>
    </source>
</reference>
<dbReference type="Pfam" id="PF07508">
    <property type="entry name" value="Recombinase"/>
    <property type="match status" value="1"/>
</dbReference>
<dbReference type="GO" id="GO:0000150">
    <property type="term" value="F:DNA strand exchange activity"/>
    <property type="evidence" value="ECO:0007669"/>
    <property type="project" value="InterPro"/>
</dbReference>